<dbReference type="InterPro" id="IPR017896">
    <property type="entry name" value="4Fe4S_Fe-S-bd"/>
</dbReference>
<dbReference type="PANTHER" id="PTHR24960">
    <property type="entry name" value="PHOTOSYSTEM I IRON-SULFUR CENTER-RELATED"/>
    <property type="match status" value="1"/>
</dbReference>
<feature type="domain" description="4Fe-4S ferredoxin-type" evidence="8">
    <location>
        <begin position="209"/>
        <end position="238"/>
    </location>
</feature>
<protein>
    <recommendedName>
        <fullName evidence="2">Ferredoxin</fullName>
    </recommendedName>
</protein>
<dbReference type="GO" id="GO:0046872">
    <property type="term" value="F:metal ion binding"/>
    <property type="evidence" value="ECO:0007669"/>
    <property type="project" value="UniProtKB-KW"/>
</dbReference>
<dbReference type="GO" id="GO:0051539">
    <property type="term" value="F:4 iron, 4 sulfur cluster binding"/>
    <property type="evidence" value="ECO:0007669"/>
    <property type="project" value="UniProtKB-KW"/>
</dbReference>
<keyword evidence="5" id="KW-0408">Iron</keyword>
<evidence type="ECO:0000313" key="9">
    <source>
        <dbReference type="EMBL" id="QCP34130.1"/>
    </source>
</evidence>
<dbReference type="InterPro" id="IPR050157">
    <property type="entry name" value="PSI_iron-sulfur_center"/>
</dbReference>
<dbReference type="PANTHER" id="PTHR24960:SF80">
    <property type="entry name" value="FERREDOXIN"/>
    <property type="match status" value="1"/>
</dbReference>
<evidence type="ECO:0000256" key="3">
    <source>
        <dbReference type="ARBA" id="ARBA00022485"/>
    </source>
</evidence>
<dbReference type="PROSITE" id="PS50902">
    <property type="entry name" value="FLAVODOXIN_LIKE"/>
    <property type="match status" value="1"/>
</dbReference>
<evidence type="ECO:0000259" key="8">
    <source>
        <dbReference type="PROSITE" id="PS51379"/>
    </source>
</evidence>
<dbReference type="AlphaFoldDB" id="A0A4V1EFX8"/>
<dbReference type="KEGG" id="arf:AR1Y2_0676"/>
<keyword evidence="6" id="KW-0411">Iron-sulfur</keyword>
<keyword evidence="3" id="KW-0004">4Fe-4S</keyword>
<evidence type="ECO:0000313" key="10">
    <source>
        <dbReference type="Proteomes" id="UP000298653"/>
    </source>
</evidence>
<dbReference type="RefSeq" id="WP_137327710.1">
    <property type="nucleotide sequence ID" value="NZ_CP040058.1"/>
</dbReference>
<dbReference type="GO" id="GO:0010181">
    <property type="term" value="F:FMN binding"/>
    <property type="evidence" value="ECO:0007669"/>
    <property type="project" value="InterPro"/>
</dbReference>
<feature type="domain" description="Flavodoxin-like" evidence="7">
    <location>
        <begin position="6"/>
        <end position="151"/>
    </location>
</feature>
<evidence type="ECO:0000256" key="5">
    <source>
        <dbReference type="ARBA" id="ARBA00023004"/>
    </source>
</evidence>
<evidence type="ECO:0000256" key="1">
    <source>
        <dbReference type="ARBA" id="ARBA00003532"/>
    </source>
</evidence>
<proteinExistence type="predicted"/>
<dbReference type="SUPFAM" id="SSF52218">
    <property type="entry name" value="Flavoproteins"/>
    <property type="match status" value="1"/>
</dbReference>
<dbReference type="OrthoDB" id="9813995at2"/>
<dbReference type="InterPro" id="IPR008254">
    <property type="entry name" value="Flavodoxin/NO_synth"/>
</dbReference>
<evidence type="ECO:0000256" key="4">
    <source>
        <dbReference type="ARBA" id="ARBA00022723"/>
    </source>
</evidence>
<dbReference type="EMBL" id="CP040058">
    <property type="protein sequence ID" value="QCP34130.1"/>
    <property type="molecule type" value="Genomic_DNA"/>
</dbReference>
<sequence>MEISKAKIIFFSPTYSTEKITKLLGNVWGEESCEAIDISRYPDAGKHYEFQSDEIVYFGVPSYGGRVPAPAVQRFRNMKGNGAPIVLVAVFGNRDYDDTLLELKDLAEEQGFVPAAAVAAVAEHSIMRQYAAGRPDELDQKELQEYAEKIQAKLKAAEEPKQLSPLSVKGNRPYREYNGVPMKPSAGKQCTKCGVCAVQCPVGAISPEKPDETDRDKCISCMRCIAVCPQHARSVSRPVLMAASMKLKKACANPKRNELML</sequence>
<dbReference type="InterPro" id="IPR047964">
    <property type="entry name" value="EFR1-like"/>
</dbReference>
<dbReference type="PROSITE" id="PS00198">
    <property type="entry name" value="4FE4S_FER_1"/>
    <property type="match status" value="2"/>
</dbReference>
<comment type="function">
    <text evidence="1">Ferredoxins are iron-sulfur proteins that transfer electrons in a wide variety of metabolic reactions.</text>
</comment>
<evidence type="ECO:0000259" key="7">
    <source>
        <dbReference type="PROSITE" id="PS50902"/>
    </source>
</evidence>
<evidence type="ECO:0000256" key="6">
    <source>
        <dbReference type="ARBA" id="ARBA00023014"/>
    </source>
</evidence>
<dbReference type="Gene3D" id="3.40.50.360">
    <property type="match status" value="1"/>
</dbReference>
<dbReference type="GO" id="GO:0016651">
    <property type="term" value="F:oxidoreductase activity, acting on NAD(P)H"/>
    <property type="evidence" value="ECO:0007669"/>
    <property type="project" value="UniProtKB-ARBA"/>
</dbReference>
<dbReference type="NCBIfam" id="NF038196">
    <property type="entry name" value="ferrodoxin_EFR1"/>
    <property type="match status" value="1"/>
</dbReference>
<dbReference type="Proteomes" id="UP000298653">
    <property type="component" value="Chromosome"/>
</dbReference>
<organism evidence="9 10">
    <name type="scientific">Anaerostipes rhamnosivorans</name>
    <dbReference type="NCBI Taxonomy" id="1229621"/>
    <lineage>
        <taxon>Bacteria</taxon>
        <taxon>Bacillati</taxon>
        <taxon>Bacillota</taxon>
        <taxon>Clostridia</taxon>
        <taxon>Lachnospirales</taxon>
        <taxon>Lachnospiraceae</taxon>
        <taxon>Anaerostipes</taxon>
    </lineage>
</organism>
<gene>
    <name evidence="9" type="ORF">AR1Y2_0676</name>
</gene>
<dbReference type="Gene3D" id="3.30.70.20">
    <property type="match status" value="1"/>
</dbReference>
<dbReference type="PROSITE" id="PS51379">
    <property type="entry name" value="4FE4S_FER_2"/>
    <property type="match status" value="2"/>
</dbReference>
<dbReference type="InterPro" id="IPR017900">
    <property type="entry name" value="4Fe4S_Fe_S_CS"/>
</dbReference>
<accession>A0A4V1EFX8</accession>
<dbReference type="SUPFAM" id="SSF54862">
    <property type="entry name" value="4Fe-4S ferredoxins"/>
    <property type="match status" value="1"/>
</dbReference>
<keyword evidence="4" id="KW-0479">Metal-binding</keyword>
<keyword evidence="10" id="KW-1185">Reference proteome</keyword>
<name>A0A4V1EFX8_9FIRM</name>
<dbReference type="InterPro" id="IPR029039">
    <property type="entry name" value="Flavoprotein-like_sf"/>
</dbReference>
<dbReference type="Pfam" id="PF13187">
    <property type="entry name" value="Fer4_9"/>
    <property type="match status" value="1"/>
</dbReference>
<feature type="domain" description="4Fe-4S ferredoxin-type" evidence="8">
    <location>
        <begin position="180"/>
        <end position="208"/>
    </location>
</feature>
<reference evidence="9 10" key="1">
    <citation type="submission" date="2019-05" db="EMBL/GenBank/DDBJ databases">
        <title>Complete genome sequencing of Anaerostipes rhamnosivorans.</title>
        <authorList>
            <person name="Bui T.P.N."/>
            <person name="de Vos W.M."/>
        </authorList>
    </citation>
    <scope>NUCLEOTIDE SEQUENCE [LARGE SCALE GENOMIC DNA]</scope>
    <source>
        <strain evidence="9 10">1y2</strain>
    </source>
</reference>
<evidence type="ECO:0000256" key="2">
    <source>
        <dbReference type="ARBA" id="ARBA00013529"/>
    </source>
</evidence>